<name>A0A1E5RP54_9ASCO</name>
<sequence>MPLQEYSKEDYSKSSGPLSKKSIDKDLVQESGGLLSTPSKSGKVPNTPLSNNSQSETGAGPQRPKLPSRSSSGSGTLNQRLAKLSSPKTSSGFWASQTVSPPLAPIQGLDQSEFTLNDEEHFDVGSFHKNSSQMHRLNFMDQPSLASHDTNGALMKDEDGTSSSDEEDDETFANVDEMDGPISPSNSSDEISSLFLKKEKSNSVPSSPVDEKSHFFDKHIQKKDFTLKQFAESKDQVDLGPVKLLETDFNLPVDHDLQKQLERRAFEIIESAKNNKEKSSNYECVYQPITKPVLHWEHKGFYYFEHEISLWFHSFGNLSIMEELKNCESQVVYAQPFPEYQFNDIAKLSQICYFAIGFFHHCTNLGTLEKTVKLNNWKLLKHMSKEILASFKQHAILCRDEKTHLAEYAKLLKYSATTLYFMIVVAIDERKKENKSQQQIIDSFCDEIDNLELLEFLLEYVEQWRWSCKLSMHIRSILLILNKLLVLQFGNETTYEKIHDEICQSHDIIDQKAHSKQGERLTKTHTGTSGNHNLADHAKHSLKTTPSQFEAFREDLTSRYPTAVMKPVLDYKYGESTSLTQFIDIPRPKKKYTSNTGLPEPQHDIQLSGRNDTPFPSPSSSPKTNTESFQRNDGSFKKPNGKKSYQTNLNYPFMFPTFSESEKNISNVSETGLPYNVQEAMDIMQKNIHFTLQDHQLANEKLLFMQKERGCLESQKIEGSTQIKNFDQYNLPTPNNNVIMARIEKLYQKTLPNFNSLIAVIMQLMELNLNDKKYETCSSDFQKRGFMSKQVTLSAGMSILFLLAKWFKLSHVCKFQYFASLLYDAKFIEMSTKLMEISFTVDRYNSIFKKKTDCTFWHECERLYEEGITKSDADLFGSYSEEDFEFELGKTMSHSSSGSENSHQYDDEEDVNLVYLDIEYCTFSLLQQVLGSKTQRLKFLPLNIGITFKKLYQIFNLQLYDPLLSITKELTPFKSKKWKSEHMDLISGVYLYQDLSLVDNWVTGKDTSAEINDAYSEEFALRTLLQFYNFRKYPDTMKYLGYSEKPIGL</sequence>
<feature type="compositionally biased region" description="Low complexity" evidence="1">
    <location>
        <begin position="181"/>
        <end position="190"/>
    </location>
</feature>
<dbReference type="InterPro" id="IPR021819">
    <property type="entry name" value="Far11/STRP_C"/>
</dbReference>
<dbReference type="FunCoup" id="A0A1E5RP54">
    <property type="interactions" value="40"/>
</dbReference>
<dbReference type="OrthoDB" id="18234at2759"/>
<feature type="compositionally biased region" description="Polar residues" evidence="1">
    <location>
        <begin position="47"/>
        <end position="57"/>
    </location>
</feature>
<dbReference type="GO" id="GO:0007010">
    <property type="term" value="P:cytoskeleton organization"/>
    <property type="evidence" value="ECO:0007669"/>
    <property type="project" value="TreeGrafter"/>
</dbReference>
<protein>
    <submittedName>
        <fullName evidence="4">Factor arrest protein 11</fullName>
    </submittedName>
</protein>
<dbReference type="PANTHER" id="PTHR13239">
    <property type="entry name" value="PROTEIN REQUIRED FOR HYPHAL ANASTOMOSIS HAM-2"/>
    <property type="match status" value="1"/>
</dbReference>
<dbReference type="InParanoid" id="A0A1E5RP54"/>
<feature type="compositionally biased region" description="Polar residues" evidence="1">
    <location>
        <begin position="68"/>
        <end position="79"/>
    </location>
</feature>
<dbReference type="InterPro" id="IPR012486">
    <property type="entry name" value="Far11/STRP_N"/>
</dbReference>
<feature type="domain" description="Far11/STRP C-terminal" evidence="3">
    <location>
        <begin position="674"/>
        <end position="1049"/>
    </location>
</feature>
<feature type="compositionally biased region" description="Polar residues" evidence="1">
    <location>
        <begin position="86"/>
        <end position="100"/>
    </location>
</feature>
<feature type="domain" description="Far11/STRP N-terminal" evidence="2">
    <location>
        <begin position="291"/>
        <end position="571"/>
    </location>
</feature>
<feature type="compositionally biased region" description="Polar residues" evidence="1">
    <location>
        <begin position="623"/>
        <end position="633"/>
    </location>
</feature>
<dbReference type="SMART" id="SM01292">
    <property type="entry name" value="N1221"/>
    <property type="match status" value="1"/>
</dbReference>
<keyword evidence="5" id="KW-1185">Reference proteome</keyword>
<comment type="caution">
    <text evidence="4">The sequence shown here is derived from an EMBL/GenBank/DDBJ whole genome shotgun (WGS) entry which is preliminary data.</text>
</comment>
<dbReference type="InterPro" id="IPR040185">
    <property type="entry name" value="Far11/STRP"/>
</dbReference>
<organism evidence="4 5">
    <name type="scientific">Hanseniaspora osmophila</name>
    <dbReference type="NCBI Taxonomy" id="56408"/>
    <lineage>
        <taxon>Eukaryota</taxon>
        <taxon>Fungi</taxon>
        <taxon>Dikarya</taxon>
        <taxon>Ascomycota</taxon>
        <taxon>Saccharomycotina</taxon>
        <taxon>Saccharomycetes</taxon>
        <taxon>Saccharomycodales</taxon>
        <taxon>Saccharomycodaceae</taxon>
        <taxon>Hanseniaspora</taxon>
    </lineage>
</organism>
<evidence type="ECO:0000259" key="3">
    <source>
        <dbReference type="SMART" id="SM01293"/>
    </source>
</evidence>
<evidence type="ECO:0000256" key="1">
    <source>
        <dbReference type="SAM" id="MobiDB-lite"/>
    </source>
</evidence>
<gene>
    <name evidence="4" type="ORF">AWRI3579_g733</name>
</gene>
<reference evidence="5" key="1">
    <citation type="journal article" date="2016" name="Genome Announc.">
        <title>Genome sequences of three species of Hanseniaspora isolated from spontaneous wine fermentations.</title>
        <authorList>
            <person name="Sternes P.R."/>
            <person name="Lee D."/>
            <person name="Kutyna D.R."/>
            <person name="Borneman A.R."/>
        </authorList>
    </citation>
    <scope>NUCLEOTIDE SEQUENCE [LARGE SCALE GENOMIC DNA]</scope>
    <source>
        <strain evidence="5">AWRI3579</strain>
    </source>
</reference>
<feature type="region of interest" description="Disordered" evidence="1">
    <location>
        <begin position="590"/>
        <end position="643"/>
    </location>
</feature>
<dbReference type="Proteomes" id="UP000095728">
    <property type="component" value="Unassembled WGS sequence"/>
</dbReference>
<evidence type="ECO:0000259" key="2">
    <source>
        <dbReference type="SMART" id="SM01292"/>
    </source>
</evidence>
<dbReference type="Pfam" id="PF07923">
    <property type="entry name" value="N1221"/>
    <property type="match status" value="1"/>
</dbReference>
<dbReference type="GO" id="GO:0005829">
    <property type="term" value="C:cytosol"/>
    <property type="evidence" value="ECO:0007669"/>
    <property type="project" value="TreeGrafter"/>
</dbReference>
<feature type="compositionally biased region" description="Acidic residues" evidence="1">
    <location>
        <begin position="164"/>
        <end position="179"/>
    </location>
</feature>
<feature type="region of interest" description="Disordered" evidence="1">
    <location>
        <begin position="514"/>
        <end position="536"/>
    </location>
</feature>
<dbReference type="PANTHER" id="PTHR13239:SF4">
    <property type="entry name" value="AT25231P"/>
    <property type="match status" value="1"/>
</dbReference>
<dbReference type="STRING" id="56408.A0A1E5RP54"/>
<dbReference type="EMBL" id="LPNM01000005">
    <property type="protein sequence ID" value="OEJ88656.1"/>
    <property type="molecule type" value="Genomic_DNA"/>
</dbReference>
<dbReference type="SMART" id="SM01293">
    <property type="entry name" value="DUF3402"/>
    <property type="match status" value="1"/>
</dbReference>
<evidence type="ECO:0000313" key="5">
    <source>
        <dbReference type="Proteomes" id="UP000095728"/>
    </source>
</evidence>
<evidence type="ECO:0000313" key="4">
    <source>
        <dbReference type="EMBL" id="OEJ88656.1"/>
    </source>
</evidence>
<accession>A0A1E5RP54</accession>
<proteinExistence type="predicted"/>
<feature type="compositionally biased region" description="Basic and acidic residues" evidence="1">
    <location>
        <begin position="1"/>
        <end position="12"/>
    </location>
</feature>
<feature type="region of interest" description="Disordered" evidence="1">
    <location>
        <begin position="1"/>
        <end position="114"/>
    </location>
</feature>
<dbReference type="Pfam" id="PF11882">
    <property type="entry name" value="DUF3402"/>
    <property type="match status" value="2"/>
</dbReference>
<dbReference type="AlphaFoldDB" id="A0A1E5RP54"/>
<feature type="region of interest" description="Disordered" evidence="1">
    <location>
        <begin position="143"/>
        <end position="190"/>
    </location>
</feature>